<dbReference type="STRING" id="650164.K5W4N3"/>
<keyword evidence="2" id="KW-0677">Repeat</keyword>
<reference evidence="4 5" key="1">
    <citation type="journal article" date="2012" name="BMC Genomics">
        <title>Comparative genomics of the white-rot fungi, Phanerochaete carnosa and P. chrysosporium, to elucidate the genetic basis of the distinct wood types they colonize.</title>
        <authorList>
            <person name="Suzuki H."/>
            <person name="MacDonald J."/>
            <person name="Syed K."/>
            <person name="Salamov A."/>
            <person name="Hori C."/>
            <person name="Aerts A."/>
            <person name="Henrissat B."/>
            <person name="Wiebenga A."/>
            <person name="vanKuyk P.A."/>
            <person name="Barry K."/>
            <person name="Lindquist E."/>
            <person name="LaButti K."/>
            <person name="Lapidus A."/>
            <person name="Lucas S."/>
            <person name="Coutinho P."/>
            <person name="Gong Y."/>
            <person name="Samejima M."/>
            <person name="Mahadevan R."/>
            <person name="Abou-Zaid M."/>
            <person name="de Vries R.P."/>
            <person name="Igarashi K."/>
            <person name="Yadav J.S."/>
            <person name="Grigoriev I.V."/>
            <person name="Master E.R."/>
        </authorList>
    </citation>
    <scope>NUCLEOTIDE SEQUENCE [LARGE SCALE GENOMIC DNA]</scope>
    <source>
        <strain evidence="4 5">HHB-10118-sp</strain>
    </source>
</reference>
<evidence type="ECO:0000256" key="2">
    <source>
        <dbReference type="ARBA" id="ARBA00022737"/>
    </source>
</evidence>
<dbReference type="InParanoid" id="K5W4N3"/>
<dbReference type="HOGENOM" id="CLU_1337923_0_0_1"/>
<dbReference type="PANTHER" id="PTHR19879">
    <property type="entry name" value="TRANSCRIPTION INITIATION FACTOR TFIID"/>
    <property type="match status" value="1"/>
</dbReference>
<dbReference type="GeneID" id="18914495"/>
<dbReference type="RefSeq" id="XP_007391430.1">
    <property type="nucleotide sequence ID" value="XM_007391368.1"/>
</dbReference>
<dbReference type="OrthoDB" id="2671416at2759"/>
<dbReference type="SUPFAM" id="SSF50998">
    <property type="entry name" value="Quinoprotein alcohol dehydrogenase-like"/>
    <property type="match status" value="1"/>
</dbReference>
<evidence type="ECO:0000313" key="4">
    <source>
        <dbReference type="EMBL" id="EKM58838.1"/>
    </source>
</evidence>
<keyword evidence="5" id="KW-1185">Reference proteome</keyword>
<organism evidence="4 5">
    <name type="scientific">Phanerochaete carnosa (strain HHB-10118-sp)</name>
    <name type="common">White-rot fungus</name>
    <name type="synonym">Peniophora carnosa</name>
    <dbReference type="NCBI Taxonomy" id="650164"/>
    <lineage>
        <taxon>Eukaryota</taxon>
        <taxon>Fungi</taxon>
        <taxon>Dikarya</taxon>
        <taxon>Basidiomycota</taxon>
        <taxon>Agaricomycotina</taxon>
        <taxon>Agaricomycetes</taxon>
        <taxon>Polyporales</taxon>
        <taxon>Phanerochaetaceae</taxon>
        <taxon>Phanerochaete</taxon>
    </lineage>
</organism>
<dbReference type="InterPro" id="IPR015943">
    <property type="entry name" value="WD40/YVTN_repeat-like_dom_sf"/>
</dbReference>
<dbReference type="Gene3D" id="2.130.10.10">
    <property type="entry name" value="YVTN repeat-like/Quinoprotein amine dehydrogenase"/>
    <property type="match status" value="1"/>
</dbReference>
<evidence type="ECO:0000256" key="1">
    <source>
        <dbReference type="ARBA" id="ARBA00022574"/>
    </source>
</evidence>
<dbReference type="InterPro" id="IPR019775">
    <property type="entry name" value="WD40_repeat_CS"/>
</dbReference>
<dbReference type="InterPro" id="IPR001680">
    <property type="entry name" value="WD40_rpt"/>
</dbReference>
<dbReference type="PROSITE" id="PS00678">
    <property type="entry name" value="WD_REPEATS_1"/>
    <property type="match status" value="1"/>
</dbReference>
<keyword evidence="1 3" id="KW-0853">WD repeat</keyword>
<proteinExistence type="predicted"/>
<dbReference type="EMBL" id="JH930469">
    <property type="protein sequence ID" value="EKM58838.1"/>
    <property type="molecule type" value="Genomic_DNA"/>
</dbReference>
<feature type="repeat" description="WD" evidence="3">
    <location>
        <begin position="94"/>
        <end position="128"/>
    </location>
</feature>
<dbReference type="InterPro" id="IPR011047">
    <property type="entry name" value="Quinoprotein_ADH-like_sf"/>
</dbReference>
<accession>K5W4N3</accession>
<protein>
    <submittedName>
        <fullName evidence="4">Uncharacterized protein</fullName>
    </submittedName>
</protein>
<gene>
    <name evidence="4" type="ORF">PHACADRAFT_248933</name>
</gene>
<name>K5W4N3_PHACS</name>
<dbReference type="AlphaFoldDB" id="K5W4N3"/>
<dbReference type="KEGG" id="pco:PHACADRAFT_248933"/>
<dbReference type="PROSITE" id="PS50082">
    <property type="entry name" value="WD_REPEATS_2"/>
    <property type="match status" value="2"/>
</dbReference>
<dbReference type="Pfam" id="PF00400">
    <property type="entry name" value="WD40"/>
    <property type="match status" value="2"/>
</dbReference>
<dbReference type="SMART" id="SM00320">
    <property type="entry name" value="WD40"/>
    <property type="match status" value="4"/>
</dbReference>
<dbReference type="PANTHER" id="PTHR19879:SF9">
    <property type="entry name" value="TRANSCRIPTION INITIATION FACTOR TFIID SUBUNIT 5"/>
    <property type="match status" value="1"/>
</dbReference>
<evidence type="ECO:0000256" key="3">
    <source>
        <dbReference type="PROSITE-ProRule" id="PRU00221"/>
    </source>
</evidence>
<dbReference type="Proteomes" id="UP000008370">
    <property type="component" value="Unassembled WGS sequence"/>
</dbReference>
<feature type="repeat" description="WD" evidence="3">
    <location>
        <begin position="129"/>
        <end position="171"/>
    </location>
</feature>
<dbReference type="PROSITE" id="PS50294">
    <property type="entry name" value="WD_REPEATS_REGION"/>
    <property type="match status" value="1"/>
</dbReference>
<evidence type="ECO:0000313" key="5">
    <source>
        <dbReference type="Proteomes" id="UP000008370"/>
    </source>
</evidence>
<sequence>MEDVISHELASTFARRKITPSDVADWLHITLDSAGELLVLSDARDPRRECEHCVLSPDGTLLAASFGNTEVLVWRLPDGLLVQRLSDQGCAHIVSAIAVAPDGRTLVLGSCDTTAIVWDVRSGRALLRLRGHRAPVGAVAYAPHGALVATAFEDDGSVKIWDVQTGTCLHSFAADVDAVISELAFSPDNARLCVASSASCLINDVQANARLATLRHDEKR</sequence>